<evidence type="ECO:0000256" key="7">
    <source>
        <dbReference type="ARBA" id="ARBA00022989"/>
    </source>
</evidence>
<comment type="subcellular location">
    <subcellularLocation>
        <location evidence="1">Golgi apparatus membrane</location>
        <topology evidence="1">Single-pass type II membrane protein</topology>
    </subcellularLocation>
</comment>
<reference evidence="11" key="1">
    <citation type="submission" date="2022-11" db="UniProtKB">
        <authorList>
            <consortium name="WormBaseParasite"/>
        </authorList>
    </citation>
    <scope>IDENTIFICATION</scope>
</reference>
<evidence type="ECO:0000256" key="1">
    <source>
        <dbReference type="ARBA" id="ARBA00004323"/>
    </source>
</evidence>
<accession>A0A915E4A8</accession>
<evidence type="ECO:0000256" key="8">
    <source>
        <dbReference type="ARBA" id="ARBA00023034"/>
    </source>
</evidence>
<keyword evidence="3" id="KW-0328">Glycosyltransferase</keyword>
<sequence>MGQKQSKSTGGGKANEFDLSIIGSIQTDLPVHLAKDSTSTSSGIHNESKDIWYDCSDTFGSIQSLPLGGLNPFQISGVSPLMRSTFLWVQDKEPHTGQLRGRRTLSVNGLKSYVSYQDYPSDILPPYVWGFFYGISNRAVKSILSVSHTVNGFSLDDLLYTGVLAEKAGVKVISATKYLELEFGDIEDKNRECDSKEKVPFVTALCCVDNPKKITNSFTIVKNVTCNSPVTVTPSIQQKV</sequence>
<keyword evidence="7" id="KW-1133">Transmembrane helix</keyword>
<dbReference type="Pfam" id="PF01762">
    <property type="entry name" value="Galactosyl_T"/>
    <property type="match status" value="1"/>
</dbReference>
<evidence type="ECO:0000256" key="6">
    <source>
        <dbReference type="ARBA" id="ARBA00022968"/>
    </source>
</evidence>
<evidence type="ECO:0000256" key="9">
    <source>
        <dbReference type="ARBA" id="ARBA00023136"/>
    </source>
</evidence>
<dbReference type="GO" id="GO:0016758">
    <property type="term" value="F:hexosyltransferase activity"/>
    <property type="evidence" value="ECO:0007669"/>
    <property type="project" value="InterPro"/>
</dbReference>
<dbReference type="Proteomes" id="UP000887574">
    <property type="component" value="Unplaced"/>
</dbReference>
<evidence type="ECO:0000313" key="11">
    <source>
        <dbReference type="WBParaSite" id="jg26559"/>
    </source>
</evidence>
<keyword evidence="6" id="KW-0735">Signal-anchor</keyword>
<keyword evidence="4" id="KW-0808">Transferase</keyword>
<name>A0A915E4A8_9BILA</name>
<dbReference type="GO" id="GO:0000139">
    <property type="term" value="C:Golgi membrane"/>
    <property type="evidence" value="ECO:0007669"/>
    <property type="project" value="UniProtKB-SubCell"/>
</dbReference>
<evidence type="ECO:0000256" key="5">
    <source>
        <dbReference type="ARBA" id="ARBA00022692"/>
    </source>
</evidence>
<keyword evidence="5" id="KW-0812">Transmembrane</keyword>
<evidence type="ECO:0000256" key="2">
    <source>
        <dbReference type="ARBA" id="ARBA00008661"/>
    </source>
</evidence>
<dbReference type="InterPro" id="IPR002659">
    <property type="entry name" value="Glyco_trans_31"/>
</dbReference>
<dbReference type="AlphaFoldDB" id="A0A915E4A8"/>
<keyword evidence="10" id="KW-1185">Reference proteome</keyword>
<organism evidence="10 11">
    <name type="scientific">Ditylenchus dipsaci</name>
    <dbReference type="NCBI Taxonomy" id="166011"/>
    <lineage>
        <taxon>Eukaryota</taxon>
        <taxon>Metazoa</taxon>
        <taxon>Ecdysozoa</taxon>
        <taxon>Nematoda</taxon>
        <taxon>Chromadorea</taxon>
        <taxon>Rhabditida</taxon>
        <taxon>Tylenchina</taxon>
        <taxon>Tylenchomorpha</taxon>
        <taxon>Sphaerularioidea</taxon>
        <taxon>Anguinidae</taxon>
        <taxon>Anguininae</taxon>
        <taxon>Ditylenchus</taxon>
    </lineage>
</organism>
<protein>
    <submittedName>
        <fullName evidence="11">Uncharacterized protein</fullName>
    </submittedName>
</protein>
<proteinExistence type="inferred from homology"/>
<evidence type="ECO:0000256" key="4">
    <source>
        <dbReference type="ARBA" id="ARBA00022679"/>
    </source>
</evidence>
<evidence type="ECO:0000313" key="10">
    <source>
        <dbReference type="Proteomes" id="UP000887574"/>
    </source>
</evidence>
<evidence type="ECO:0000256" key="3">
    <source>
        <dbReference type="ARBA" id="ARBA00022676"/>
    </source>
</evidence>
<comment type="similarity">
    <text evidence="2">Belongs to the glycosyltransferase 31 family.</text>
</comment>
<keyword evidence="9" id="KW-0472">Membrane</keyword>
<dbReference type="WBParaSite" id="jg26559">
    <property type="protein sequence ID" value="jg26559"/>
    <property type="gene ID" value="jg26559"/>
</dbReference>
<keyword evidence="8" id="KW-0333">Golgi apparatus</keyword>